<reference evidence="2" key="1">
    <citation type="submission" date="2016-05" db="EMBL/GenBank/DDBJ databases">
        <authorList>
            <person name="Lavstsen T."/>
            <person name="Jespersen J.S."/>
        </authorList>
    </citation>
    <scope>NUCLEOTIDE SEQUENCE</scope>
    <source>
        <tissue evidence="2">Brain</tissue>
    </source>
</reference>
<reference evidence="2" key="2">
    <citation type="submission" date="2016-06" db="EMBL/GenBank/DDBJ databases">
        <title>The genome of a short-lived fish provides insights into sex chromosome evolution and the genetic control of aging.</title>
        <authorList>
            <person name="Reichwald K."/>
            <person name="Felder M."/>
            <person name="Petzold A."/>
            <person name="Koch P."/>
            <person name="Groth M."/>
            <person name="Platzer M."/>
        </authorList>
    </citation>
    <scope>NUCLEOTIDE SEQUENCE</scope>
    <source>
        <tissue evidence="2">Brain</tissue>
    </source>
</reference>
<keyword evidence="1" id="KW-1133">Transmembrane helix</keyword>
<accession>A0A1A7ZLU0</accession>
<gene>
    <name evidence="2" type="primary">Nfu_g_1_006967</name>
</gene>
<proteinExistence type="predicted"/>
<keyword evidence="1" id="KW-0812">Transmembrane</keyword>
<name>A0A1A7ZLU0_NOTFU</name>
<protein>
    <submittedName>
        <fullName evidence="2">Uncharacterized protein</fullName>
    </submittedName>
</protein>
<feature type="non-terminal residue" evidence="2">
    <location>
        <position position="141"/>
    </location>
</feature>
<keyword evidence="1" id="KW-0472">Membrane</keyword>
<dbReference type="AlphaFoldDB" id="A0A1A7ZLU0"/>
<dbReference type="EMBL" id="HADY01005322">
    <property type="protein sequence ID" value="SBP43807.1"/>
    <property type="molecule type" value="Transcribed_RNA"/>
</dbReference>
<feature type="non-terminal residue" evidence="2">
    <location>
        <position position="1"/>
    </location>
</feature>
<sequence length="141" mass="16059">VFLPVREICLEIDSQNQFSALGQDCGPCEGYVVIFGLKERVPSLGEATLSCRSLANPLFSERNTMFIASWSWCLRVPSTSWWRGLGSVWVLRPVVWKAFWLEVVIRFLGLWFGSSFLVFIFMSSGCGTLESQRGLFLHRQN</sequence>
<feature type="transmembrane region" description="Helical" evidence="1">
    <location>
        <begin position="99"/>
        <end position="122"/>
    </location>
</feature>
<evidence type="ECO:0000256" key="1">
    <source>
        <dbReference type="SAM" id="Phobius"/>
    </source>
</evidence>
<evidence type="ECO:0000313" key="2">
    <source>
        <dbReference type="EMBL" id="SBP43807.1"/>
    </source>
</evidence>
<organism evidence="2">
    <name type="scientific">Nothobranchius furzeri</name>
    <name type="common">Turquoise killifish</name>
    <dbReference type="NCBI Taxonomy" id="105023"/>
    <lineage>
        <taxon>Eukaryota</taxon>
        <taxon>Metazoa</taxon>
        <taxon>Chordata</taxon>
        <taxon>Craniata</taxon>
        <taxon>Vertebrata</taxon>
        <taxon>Euteleostomi</taxon>
        <taxon>Actinopterygii</taxon>
        <taxon>Neopterygii</taxon>
        <taxon>Teleostei</taxon>
        <taxon>Neoteleostei</taxon>
        <taxon>Acanthomorphata</taxon>
        <taxon>Ovalentaria</taxon>
        <taxon>Atherinomorphae</taxon>
        <taxon>Cyprinodontiformes</taxon>
        <taxon>Nothobranchiidae</taxon>
        <taxon>Nothobranchius</taxon>
    </lineage>
</organism>